<feature type="non-terminal residue" evidence="2">
    <location>
        <position position="1"/>
    </location>
</feature>
<accession>A0A382JC01</accession>
<protein>
    <recommendedName>
        <fullName evidence="1">DUF5916 domain-containing protein</fullName>
    </recommendedName>
</protein>
<proteinExistence type="predicted"/>
<dbReference type="InterPro" id="IPR045670">
    <property type="entry name" value="DUF5916"/>
</dbReference>
<feature type="non-terminal residue" evidence="2">
    <location>
        <position position="347"/>
    </location>
</feature>
<feature type="domain" description="DUF5916" evidence="1">
    <location>
        <begin position="53"/>
        <end position="341"/>
    </location>
</feature>
<gene>
    <name evidence="2" type="ORF">METZ01_LOCUS262534</name>
</gene>
<name>A0A382JC01_9ZZZZ</name>
<evidence type="ECO:0000259" key="1">
    <source>
        <dbReference type="Pfam" id="PF19313"/>
    </source>
</evidence>
<evidence type="ECO:0000313" key="2">
    <source>
        <dbReference type="EMBL" id="SVC09680.1"/>
    </source>
</evidence>
<dbReference type="AlphaFoldDB" id="A0A382JC01"/>
<dbReference type="EMBL" id="UINC01073358">
    <property type="protein sequence ID" value="SVC09680.1"/>
    <property type="molecule type" value="Genomic_DNA"/>
</dbReference>
<sequence>NLTAQETYFPEKRLFFLEGNEIFVTSPRAATQGPRATTGARPVSSSFFLEPTTLVNTRRIGGPARRPVLAEGVSVADVDLGSPSELKGAVKVTGQYQQLRYGVLAAFENDSEFSGSQALDDGSVAAVTAQQSGRDFGVVRLLYENTQTGRKSIGMISTLVAHEDSEASTHGIDAHYLNAKGNLFWDLQLMHSDVDGTKGYGAYVDVNFIPKRGQFHKLTLDYYDDSLDVSDLGFIWRNDFITARYLFNQSTSDHKTLRQLDNSLSLSYVTNNKHQSIRSSVFYRNSRTFHNKSKLNLIAMLRPPQWDDINSRGHGAYRYEKGLISEIAYGTDTSKVLSTSMGMMTMT</sequence>
<organism evidence="2">
    <name type="scientific">marine metagenome</name>
    <dbReference type="NCBI Taxonomy" id="408172"/>
    <lineage>
        <taxon>unclassified sequences</taxon>
        <taxon>metagenomes</taxon>
        <taxon>ecological metagenomes</taxon>
    </lineage>
</organism>
<dbReference type="Pfam" id="PF19313">
    <property type="entry name" value="DUF5916"/>
    <property type="match status" value="1"/>
</dbReference>
<reference evidence="2" key="1">
    <citation type="submission" date="2018-05" db="EMBL/GenBank/DDBJ databases">
        <authorList>
            <person name="Lanie J.A."/>
            <person name="Ng W.-L."/>
            <person name="Kazmierczak K.M."/>
            <person name="Andrzejewski T.M."/>
            <person name="Davidsen T.M."/>
            <person name="Wayne K.J."/>
            <person name="Tettelin H."/>
            <person name="Glass J.I."/>
            <person name="Rusch D."/>
            <person name="Podicherti R."/>
            <person name="Tsui H.-C.T."/>
            <person name="Winkler M.E."/>
        </authorList>
    </citation>
    <scope>NUCLEOTIDE SEQUENCE</scope>
</reference>